<keyword evidence="2" id="KW-1185">Reference proteome</keyword>
<accession>A0A4V2MQU6</accession>
<gene>
    <name evidence="1" type="ORF">EZ456_13970</name>
</gene>
<comment type="caution">
    <text evidence="1">The sequence shown here is derived from an EMBL/GenBank/DDBJ whole genome shotgun (WGS) entry which is preliminary data.</text>
</comment>
<organism evidence="1 2">
    <name type="scientific">Pedobacter psychrodurus</name>
    <dbReference type="NCBI Taxonomy" id="2530456"/>
    <lineage>
        <taxon>Bacteria</taxon>
        <taxon>Pseudomonadati</taxon>
        <taxon>Bacteroidota</taxon>
        <taxon>Sphingobacteriia</taxon>
        <taxon>Sphingobacteriales</taxon>
        <taxon>Sphingobacteriaceae</taxon>
        <taxon>Pedobacter</taxon>
    </lineage>
</organism>
<name>A0A4V2MQU6_9SPHI</name>
<protein>
    <submittedName>
        <fullName evidence="1">Uncharacterized protein</fullName>
    </submittedName>
</protein>
<evidence type="ECO:0000313" key="1">
    <source>
        <dbReference type="EMBL" id="TCD26398.1"/>
    </source>
</evidence>
<evidence type="ECO:0000313" key="2">
    <source>
        <dbReference type="Proteomes" id="UP000293925"/>
    </source>
</evidence>
<dbReference type="EMBL" id="SJSO01000010">
    <property type="protein sequence ID" value="TCD26398.1"/>
    <property type="molecule type" value="Genomic_DNA"/>
</dbReference>
<dbReference type="RefSeq" id="WP_131531118.1">
    <property type="nucleotide sequence ID" value="NZ_SJSO01000010.1"/>
</dbReference>
<reference evidence="1 2" key="1">
    <citation type="submission" date="2019-02" db="EMBL/GenBank/DDBJ databases">
        <title>Pedobacter sp. RP-3-21 sp. nov., isolated from Arctic soil.</title>
        <authorList>
            <person name="Dahal R.H."/>
        </authorList>
    </citation>
    <scope>NUCLEOTIDE SEQUENCE [LARGE SCALE GENOMIC DNA]</scope>
    <source>
        <strain evidence="1 2">RP-3-21</strain>
    </source>
</reference>
<dbReference type="AlphaFoldDB" id="A0A4V2MQU6"/>
<sequence length="84" mass="9555">MKILKAAEAFDKSAKIYQENNKSRYQISSTVDKVHVNYHSEDYLSTALEQNNFETLILKRYSSPDKDGLTVTDLVLVCKIKSPA</sequence>
<proteinExistence type="predicted"/>
<dbReference type="OrthoDB" id="9789123at2"/>
<dbReference type="Proteomes" id="UP000293925">
    <property type="component" value="Unassembled WGS sequence"/>
</dbReference>